<evidence type="ECO:0000313" key="2">
    <source>
        <dbReference type="Proteomes" id="UP000515913"/>
    </source>
</evidence>
<proteinExistence type="predicted"/>
<dbReference type="InterPro" id="IPR023214">
    <property type="entry name" value="HAD_sf"/>
</dbReference>
<dbReference type="SFLD" id="SFLDS00003">
    <property type="entry name" value="Haloacid_Dehalogenase"/>
    <property type="match status" value="1"/>
</dbReference>
<accession>A0A7G9GWW2</accession>
<dbReference type="CDD" id="cd07516">
    <property type="entry name" value="HAD_Pase"/>
    <property type="match status" value="1"/>
</dbReference>
<dbReference type="Pfam" id="PF08282">
    <property type="entry name" value="Hydrolase_3"/>
    <property type="match status" value="1"/>
</dbReference>
<dbReference type="InterPro" id="IPR036412">
    <property type="entry name" value="HAD-like_sf"/>
</dbReference>
<dbReference type="SFLD" id="SFLDG01140">
    <property type="entry name" value="C2.B:_Phosphomannomutase_and_P"/>
    <property type="match status" value="1"/>
</dbReference>
<evidence type="ECO:0000313" key="1">
    <source>
        <dbReference type="EMBL" id="QNM15294.1"/>
    </source>
</evidence>
<gene>
    <name evidence="1" type="ORF">H9Q81_00175</name>
</gene>
<sequence>MKFVVSDLDGTLLQPDHKVSDYSIDIIKKLVDKNINFVIATGRGKQGVQDILNQLNLDIYLICNNGANIYDKKGKLIFEETIEPEISSKILKEIKNTGLFYSAFRENIFYHDKDDKEDYFTRELFTEVVMNNLDNCPQLNKIIVTDDDPKVISKINNILREKFNSLVEITISQPTCLDISPKGCSKGTGIKHLAKIFNTTTEDFMAFGDGENDLDMLRTVGHPVIMANSQEVIKNQFSVMTSTNIEDGVAKYLIQYFNL</sequence>
<dbReference type="RefSeq" id="WP_101473596.1">
    <property type="nucleotide sequence ID" value="NZ_CP060637.1"/>
</dbReference>
<dbReference type="EMBL" id="CP060637">
    <property type="protein sequence ID" value="QNM15294.1"/>
    <property type="molecule type" value="Genomic_DNA"/>
</dbReference>
<protein>
    <submittedName>
        <fullName evidence="1">HAD family hydrolase</fullName>
    </submittedName>
</protein>
<dbReference type="Gene3D" id="3.30.1240.10">
    <property type="match status" value="1"/>
</dbReference>
<dbReference type="GO" id="GO:0016791">
    <property type="term" value="F:phosphatase activity"/>
    <property type="evidence" value="ECO:0007669"/>
    <property type="project" value="UniProtKB-ARBA"/>
</dbReference>
<dbReference type="GO" id="GO:0000287">
    <property type="term" value="F:magnesium ion binding"/>
    <property type="evidence" value="ECO:0007669"/>
    <property type="project" value="TreeGrafter"/>
</dbReference>
<keyword evidence="2" id="KW-1185">Reference proteome</keyword>
<keyword evidence="1" id="KW-0378">Hydrolase</keyword>
<dbReference type="InterPro" id="IPR000150">
    <property type="entry name" value="Cof"/>
</dbReference>
<dbReference type="SFLD" id="SFLDG01144">
    <property type="entry name" value="C2.B.4:_PGP_Like"/>
    <property type="match status" value="1"/>
</dbReference>
<dbReference type="InterPro" id="IPR006379">
    <property type="entry name" value="HAD-SF_hydro_IIB"/>
</dbReference>
<dbReference type="GO" id="GO:0005829">
    <property type="term" value="C:cytosol"/>
    <property type="evidence" value="ECO:0007669"/>
    <property type="project" value="TreeGrafter"/>
</dbReference>
<organism evidence="1 2">
    <name type="scientific">Fusobacterium hominis</name>
    <dbReference type="NCBI Taxonomy" id="2764326"/>
    <lineage>
        <taxon>Bacteria</taxon>
        <taxon>Fusobacteriati</taxon>
        <taxon>Fusobacteriota</taxon>
        <taxon>Fusobacteriia</taxon>
        <taxon>Fusobacteriales</taxon>
        <taxon>Fusobacteriaceae</taxon>
        <taxon>Fusobacterium</taxon>
    </lineage>
</organism>
<dbReference type="Proteomes" id="UP000515913">
    <property type="component" value="Chromosome"/>
</dbReference>
<dbReference type="SUPFAM" id="SSF56784">
    <property type="entry name" value="HAD-like"/>
    <property type="match status" value="1"/>
</dbReference>
<name>A0A7G9GWW2_9FUSO</name>
<reference evidence="1 2" key="1">
    <citation type="submission" date="2020-08" db="EMBL/GenBank/DDBJ databases">
        <authorList>
            <person name="Liu C."/>
            <person name="Sun Q."/>
        </authorList>
    </citation>
    <scope>NUCLEOTIDE SEQUENCE [LARGE SCALE GENOMIC DNA]</scope>
    <source>
        <strain evidence="1 2">NSJ-57</strain>
    </source>
</reference>
<dbReference type="PANTHER" id="PTHR10000:SF8">
    <property type="entry name" value="HAD SUPERFAMILY HYDROLASE-LIKE, TYPE 3"/>
    <property type="match status" value="1"/>
</dbReference>
<dbReference type="PROSITE" id="PS01229">
    <property type="entry name" value="COF_2"/>
    <property type="match status" value="1"/>
</dbReference>
<dbReference type="PANTHER" id="PTHR10000">
    <property type="entry name" value="PHOSPHOSERINE PHOSPHATASE"/>
    <property type="match status" value="1"/>
</dbReference>
<dbReference type="NCBIfam" id="TIGR00099">
    <property type="entry name" value="Cof-subfamily"/>
    <property type="match status" value="1"/>
</dbReference>
<dbReference type="NCBIfam" id="TIGR01484">
    <property type="entry name" value="HAD-SF-IIB"/>
    <property type="match status" value="1"/>
</dbReference>
<dbReference type="KEGG" id="fho:H9Q81_00175"/>
<dbReference type="AlphaFoldDB" id="A0A7G9GWW2"/>
<dbReference type="Gene3D" id="3.40.50.1000">
    <property type="entry name" value="HAD superfamily/HAD-like"/>
    <property type="match status" value="1"/>
</dbReference>